<feature type="compositionally biased region" description="Acidic residues" evidence="1">
    <location>
        <begin position="740"/>
        <end position="764"/>
    </location>
</feature>
<proteinExistence type="predicted"/>
<feature type="compositionally biased region" description="Low complexity" evidence="1">
    <location>
        <begin position="717"/>
        <end position="726"/>
    </location>
</feature>
<dbReference type="AlphaFoldDB" id="A0A7S4PYV8"/>
<feature type="compositionally biased region" description="Basic and acidic residues" evidence="1">
    <location>
        <begin position="402"/>
        <end position="411"/>
    </location>
</feature>
<feature type="region of interest" description="Disordered" evidence="1">
    <location>
        <begin position="663"/>
        <end position="688"/>
    </location>
</feature>
<name>A0A7S4PYV8_9DINO</name>
<evidence type="ECO:0000313" key="2">
    <source>
        <dbReference type="EMBL" id="CAE4566626.1"/>
    </source>
</evidence>
<gene>
    <name evidence="2" type="ORF">AMON00008_LOCUS6245</name>
</gene>
<feature type="compositionally biased region" description="Acidic residues" evidence="1">
    <location>
        <begin position="412"/>
        <end position="439"/>
    </location>
</feature>
<evidence type="ECO:0000256" key="1">
    <source>
        <dbReference type="SAM" id="MobiDB-lite"/>
    </source>
</evidence>
<feature type="region of interest" description="Disordered" evidence="1">
    <location>
        <begin position="1"/>
        <end position="36"/>
    </location>
</feature>
<protein>
    <submittedName>
        <fullName evidence="2">Uncharacterized protein</fullName>
    </submittedName>
</protein>
<feature type="region of interest" description="Disordered" evidence="1">
    <location>
        <begin position="394"/>
        <end position="473"/>
    </location>
</feature>
<reference evidence="2" key="1">
    <citation type="submission" date="2021-01" db="EMBL/GenBank/DDBJ databases">
        <authorList>
            <person name="Corre E."/>
            <person name="Pelletier E."/>
            <person name="Niang G."/>
            <person name="Scheremetjew M."/>
            <person name="Finn R."/>
            <person name="Kale V."/>
            <person name="Holt S."/>
            <person name="Cochrane G."/>
            <person name="Meng A."/>
            <person name="Brown T."/>
            <person name="Cohen L."/>
        </authorList>
    </citation>
    <scope>NUCLEOTIDE SEQUENCE</scope>
    <source>
        <strain evidence="2">CCMP3105</strain>
    </source>
</reference>
<feature type="region of interest" description="Disordered" evidence="1">
    <location>
        <begin position="703"/>
        <end position="787"/>
    </location>
</feature>
<feature type="region of interest" description="Disordered" evidence="1">
    <location>
        <begin position="83"/>
        <end position="116"/>
    </location>
</feature>
<accession>A0A7S4PYV8</accession>
<organism evidence="2">
    <name type="scientific">Alexandrium monilatum</name>
    <dbReference type="NCBI Taxonomy" id="311494"/>
    <lineage>
        <taxon>Eukaryota</taxon>
        <taxon>Sar</taxon>
        <taxon>Alveolata</taxon>
        <taxon>Dinophyceae</taxon>
        <taxon>Gonyaulacales</taxon>
        <taxon>Pyrocystaceae</taxon>
        <taxon>Alexandrium</taxon>
    </lineage>
</organism>
<dbReference type="EMBL" id="HBNR01009463">
    <property type="protein sequence ID" value="CAE4566626.1"/>
    <property type="molecule type" value="Transcribed_RNA"/>
</dbReference>
<sequence length="890" mass="90370">MAAPDPAGERGGEDEEPSEPPQPKVSPFYSVARQRARQQIRNARSCADMGLRAERLAAALEAAESVGLPELALQNVQEELQSAEGAARALGRRPSAREDPRPQSSHDGPRPLRPMTPVALSRLEGGVPVAPGGVALLLIRDDGIAEVRDAYDPRAQTGLTCRAFDAACVNFASAFAVLRDPVQDGAAREAFDHSALQDLLDDCSAFQAIIAVVDPLRPGGQVACSRLLSRGPEGPLCGVVAAVPGPGTPAPLAGPAFGALSVLLCLGGEGLGLGGRGWAGGGVFGRRLGLVDRAAAYTGGWPSVEVGRFAFQVVEAAVATRAPGGTAGSFLFGGARGSPEEVARASAVRAWLQGATQAPHTSQAWIEHFTRAGVAEGAHNDGPLWLHAAEKAGRWPGCTAPDKTDAAPEGKGEDDDAGGGDPEEAQADDDDAPEGQEGEGEQHEADGACAPEEPAVSQETPNGEPCRELPHPPPLAGVPPAKYAVPFGACATDFVGAATGEHADTGFTVLPEMSGPDGVEGGLPRGAEVLVVLDLADQTVPALPSGLWASWSSACSAARGVLVAAALLPTDDADDVEWHALLPTLHALILHFGLVIWLQHKAAPSSSLSTVLAALLDPAMHLSLLAAHLVPYRRLHFCTAYCGSSAQALAADLEAGRCAEAGSVEPRARAGSGGAREPGAEAEEAGREVRSLLSELAGHCGVHDKRAESRASGGVGSAAEAAPGGEDTPEGGAEGGIAEAEGEGGAEGGEEAAAEGEGGEEASDAEGGGAEGAAVEASGPPSALPTQRGVSVQAARLLSFVVGGSGAATALEGALALEGEQLQGSSSRPSLAYPIGAYGFGCVPLRPWGVSWAHPREDVVVFAVHTRAIAAIMRRIAAGVDEEVANARSK</sequence>